<keyword evidence="4" id="KW-1015">Disulfide bond</keyword>
<evidence type="ECO:0000259" key="7">
    <source>
        <dbReference type="PROSITE" id="PS01248"/>
    </source>
</evidence>
<dbReference type="GO" id="GO:0005509">
    <property type="term" value="F:calcium ion binding"/>
    <property type="evidence" value="ECO:0007669"/>
    <property type="project" value="InterPro"/>
</dbReference>
<dbReference type="AlphaFoldDB" id="B4N0L9"/>
<dbReference type="GO" id="GO:0044233">
    <property type="term" value="C:mitochondria-associated endoplasmic reticulum membrane contact site"/>
    <property type="evidence" value="ECO:0007669"/>
    <property type="project" value="EnsemblMetazoa"/>
</dbReference>
<organism evidence="8 9">
    <name type="scientific">Drosophila willistoni</name>
    <name type="common">Fruit fly</name>
    <dbReference type="NCBI Taxonomy" id="7260"/>
    <lineage>
        <taxon>Eukaryota</taxon>
        <taxon>Metazoa</taxon>
        <taxon>Ecdysozoa</taxon>
        <taxon>Arthropoda</taxon>
        <taxon>Hexapoda</taxon>
        <taxon>Insecta</taxon>
        <taxon>Pterygota</taxon>
        <taxon>Neoptera</taxon>
        <taxon>Endopterygota</taxon>
        <taxon>Diptera</taxon>
        <taxon>Brachycera</taxon>
        <taxon>Muscomorpha</taxon>
        <taxon>Ephydroidea</taxon>
        <taxon>Drosophilidae</taxon>
        <taxon>Drosophila</taxon>
        <taxon>Sophophora</taxon>
    </lineage>
</organism>
<dbReference type="KEGG" id="dwi:6644386"/>
<feature type="domain" description="Laminin EGF-like" evidence="7">
    <location>
        <begin position="172"/>
        <end position="205"/>
    </location>
</feature>
<dbReference type="Gene3D" id="2.10.220.10">
    <property type="entry name" value="Hormone Receptor, Insulin-like Growth Factor Receptor 1, Chain A, domain 2"/>
    <property type="match status" value="1"/>
</dbReference>
<dbReference type="CDD" id="cd00064">
    <property type="entry name" value="FU"/>
    <property type="match status" value="1"/>
</dbReference>
<dbReference type="InterPro" id="IPR021852">
    <property type="entry name" value="DUF3456"/>
</dbReference>
<dbReference type="OrthoDB" id="19903at2759"/>
<dbReference type="InterPro" id="IPR006212">
    <property type="entry name" value="Furin_repeat"/>
</dbReference>
<dbReference type="eggNOG" id="KOG4260">
    <property type="taxonomic scope" value="Eukaryota"/>
</dbReference>
<feature type="domain" description="EGF-like" evidence="6">
    <location>
        <begin position="172"/>
        <end position="183"/>
    </location>
</feature>
<evidence type="ECO:0000259" key="6">
    <source>
        <dbReference type="PROSITE" id="PS00022"/>
    </source>
</evidence>
<protein>
    <submittedName>
        <fullName evidence="8">Uncharacterized protein, isoform A</fullName>
    </submittedName>
</protein>
<dbReference type="PROSITE" id="PS01187">
    <property type="entry name" value="EGF_CA"/>
    <property type="match status" value="1"/>
</dbReference>
<dbReference type="FunCoup" id="B4N0L9">
    <property type="interactions" value="398"/>
</dbReference>
<feature type="signal peptide" evidence="5">
    <location>
        <begin position="1"/>
        <end position="23"/>
    </location>
</feature>
<dbReference type="PROSITE" id="PS00022">
    <property type="entry name" value="EGF_1"/>
    <property type="match status" value="1"/>
</dbReference>
<keyword evidence="2" id="KW-0245">EGF-like domain</keyword>
<dbReference type="PhylomeDB" id="B4N0L9"/>
<dbReference type="EMBL" id="CH963920">
    <property type="protein sequence ID" value="EDW77632.1"/>
    <property type="molecule type" value="Genomic_DNA"/>
</dbReference>
<evidence type="ECO:0000256" key="1">
    <source>
        <dbReference type="ARBA" id="ARBA00005897"/>
    </source>
</evidence>
<name>B4N0L9_DROWI</name>
<dbReference type="GO" id="GO:0048513">
    <property type="term" value="P:animal organ development"/>
    <property type="evidence" value="ECO:0007669"/>
    <property type="project" value="UniProtKB-ARBA"/>
</dbReference>
<dbReference type="SUPFAM" id="SSF57184">
    <property type="entry name" value="Growth factor receptor domain"/>
    <property type="match status" value="1"/>
</dbReference>
<dbReference type="InterPro" id="IPR000742">
    <property type="entry name" value="EGF"/>
</dbReference>
<comment type="similarity">
    <text evidence="1">Belongs to the CRELD family.</text>
</comment>
<feature type="chain" id="PRO_5002818991" evidence="5">
    <location>
        <begin position="24"/>
        <end position="381"/>
    </location>
</feature>
<gene>
    <name evidence="8" type="primary">Dwil\GK24605</name>
    <name evidence="8" type="ORF">Dwil_GK24605</name>
</gene>
<keyword evidence="5" id="KW-0732">Signal</keyword>
<dbReference type="Pfam" id="PF11938">
    <property type="entry name" value="DUF3456"/>
    <property type="match status" value="1"/>
</dbReference>
<dbReference type="InterPro" id="IPR018097">
    <property type="entry name" value="EGF_Ca-bd_CS"/>
</dbReference>
<keyword evidence="9" id="KW-1185">Reference proteome</keyword>
<proteinExistence type="inferred from homology"/>
<keyword evidence="3" id="KW-0106">Calcium</keyword>
<dbReference type="GO" id="GO:0007005">
    <property type="term" value="P:mitochondrion organization"/>
    <property type="evidence" value="ECO:0007669"/>
    <property type="project" value="EnsemblMetazoa"/>
</dbReference>
<dbReference type="InParanoid" id="B4N0L9"/>
<evidence type="ECO:0000313" key="9">
    <source>
        <dbReference type="Proteomes" id="UP000007798"/>
    </source>
</evidence>
<dbReference type="PROSITE" id="PS01248">
    <property type="entry name" value="EGF_LAM_1"/>
    <property type="match status" value="1"/>
</dbReference>
<evidence type="ECO:0000256" key="3">
    <source>
        <dbReference type="ARBA" id="ARBA00022837"/>
    </source>
</evidence>
<dbReference type="SMART" id="SM00261">
    <property type="entry name" value="FU"/>
    <property type="match status" value="2"/>
</dbReference>
<dbReference type="InterPro" id="IPR002049">
    <property type="entry name" value="LE_dom"/>
</dbReference>
<evidence type="ECO:0000256" key="4">
    <source>
        <dbReference type="ARBA" id="ARBA00023157"/>
    </source>
</evidence>
<evidence type="ECO:0000256" key="5">
    <source>
        <dbReference type="SAM" id="SignalP"/>
    </source>
</evidence>
<evidence type="ECO:0000256" key="2">
    <source>
        <dbReference type="ARBA" id="ARBA00022536"/>
    </source>
</evidence>
<dbReference type="OMA" id="HCRANQY"/>
<reference evidence="8 9" key="1">
    <citation type="journal article" date="2007" name="Nature">
        <title>Evolution of genes and genomes on the Drosophila phylogeny.</title>
        <authorList>
            <consortium name="Drosophila 12 Genomes Consortium"/>
            <person name="Clark A.G."/>
            <person name="Eisen M.B."/>
            <person name="Smith D.R."/>
            <person name="Bergman C.M."/>
            <person name="Oliver B."/>
            <person name="Markow T.A."/>
            <person name="Kaufman T.C."/>
            <person name="Kellis M."/>
            <person name="Gelbart W."/>
            <person name="Iyer V.N."/>
            <person name="Pollard D.A."/>
            <person name="Sackton T.B."/>
            <person name="Larracuente A.M."/>
            <person name="Singh N.D."/>
            <person name="Abad J.P."/>
            <person name="Abt D.N."/>
            <person name="Adryan B."/>
            <person name="Aguade M."/>
            <person name="Akashi H."/>
            <person name="Anderson W.W."/>
            <person name="Aquadro C.F."/>
            <person name="Ardell D.H."/>
            <person name="Arguello R."/>
            <person name="Artieri C.G."/>
            <person name="Barbash D.A."/>
            <person name="Barker D."/>
            <person name="Barsanti P."/>
            <person name="Batterham P."/>
            <person name="Batzoglou S."/>
            <person name="Begun D."/>
            <person name="Bhutkar A."/>
            <person name="Blanco E."/>
            <person name="Bosak S.A."/>
            <person name="Bradley R.K."/>
            <person name="Brand A.D."/>
            <person name="Brent M.R."/>
            <person name="Brooks A.N."/>
            <person name="Brown R.H."/>
            <person name="Butlin R.K."/>
            <person name="Caggese C."/>
            <person name="Calvi B.R."/>
            <person name="Bernardo de Carvalho A."/>
            <person name="Caspi A."/>
            <person name="Castrezana S."/>
            <person name="Celniker S.E."/>
            <person name="Chang J.L."/>
            <person name="Chapple C."/>
            <person name="Chatterji S."/>
            <person name="Chinwalla A."/>
            <person name="Civetta A."/>
            <person name="Clifton S.W."/>
            <person name="Comeron J.M."/>
            <person name="Costello J.C."/>
            <person name="Coyne J.A."/>
            <person name="Daub J."/>
            <person name="David R.G."/>
            <person name="Delcher A.L."/>
            <person name="Delehaunty K."/>
            <person name="Do C.B."/>
            <person name="Ebling H."/>
            <person name="Edwards K."/>
            <person name="Eickbush T."/>
            <person name="Evans J.D."/>
            <person name="Filipski A."/>
            <person name="Findeiss S."/>
            <person name="Freyhult E."/>
            <person name="Fulton L."/>
            <person name="Fulton R."/>
            <person name="Garcia A.C."/>
            <person name="Gardiner A."/>
            <person name="Garfield D.A."/>
            <person name="Garvin B.E."/>
            <person name="Gibson G."/>
            <person name="Gilbert D."/>
            <person name="Gnerre S."/>
            <person name="Godfrey J."/>
            <person name="Good R."/>
            <person name="Gotea V."/>
            <person name="Gravely B."/>
            <person name="Greenberg A.J."/>
            <person name="Griffiths-Jones S."/>
            <person name="Gross S."/>
            <person name="Guigo R."/>
            <person name="Gustafson E.A."/>
            <person name="Haerty W."/>
            <person name="Hahn M.W."/>
            <person name="Halligan D.L."/>
            <person name="Halpern A.L."/>
            <person name="Halter G.M."/>
            <person name="Han M.V."/>
            <person name="Heger A."/>
            <person name="Hillier L."/>
            <person name="Hinrichs A.S."/>
            <person name="Holmes I."/>
            <person name="Hoskins R.A."/>
            <person name="Hubisz M.J."/>
            <person name="Hultmark D."/>
            <person name="Huntley M.A."/>
            <person name="Jaffe D.B."/>
            <person name="Jagadeeshan S."/>
            <person name="Jeck W.R."/>
            <person name="Johnson J."/>
            <person name="Jones C.D."/>
            <person name="Jordan W.C."/>
            <person name="Karpen G.H."/>
            <person name="Kataoka E."/>
            <person name="Keightley P.D."/>
            <person name="Kheradpour P."/>
            <person name="Kirkness E.F."/>
            <person name="Koerich L.B."/>
            <person name="Kristiansen K."/>
            <person name="Kudrna D."/>
            <person name="Kulathinal R.J."/>
            <person name="Kumar S."/>
            <person name="Kwok R."/>
            <person name="Lander E."/>
            <person name="Langley C.H."/>
            <person name="Lapoint R."/>
            <person name="Lazzaro B.P."/>
            <person name="Lee S.J."/>
            <person name="Levesque L."/>
            <person name="Li R."/>
            <person name="Lin C.F."/>
            <person name="Lin M.F."/>
            <person name="Lindblad-Toh K."/>
            <person name="Llopart A."/>
            <person name="Long M."/>
            <person name="Low L."/>
            <person name="Lozovsky E."/>
            <person name="Lu J."/>
            <person name="Luo M."/>
            <person name="Machado C.A."/>
            <person name="Makalowski W."/>
            <person name="Marzo M."/>
            <person name="Matsuda M."/>
            <person name="Matzkin L."/>
            <person name="McAllister B."/>
            <person name="McBride C.S."/>
            <person name="McKernan B."/>
            <person name="McKernan K."/>
            <person name="Mendez-Lago M."/>
            <person name="Minx P."/>
            <person name="Mollenhauer M.U."/>
            <person name="Montooth K."/>
            <person name="Mount S.M."/>
            <person name="Mu X."/>
            <person name="Myers E."/>
            <person name="Negre B."/>
            <person name="Newfeld S."/>
            <person name="Nielsen R."/>
            <person name="Noor M.A."/>
            <person name="O'Grady P."/>
            <person name="Pachter L."/>
            <person name="Papaceit M."/>
            <person name="Parisi M.J."/>
            <person name="Parisi M."/>
            <person name="Parts L."/>
            <person name="Pedersen J.S."/>
            <person name="Pesole G."/>
            <person name="Phillippy A.M."/>
            <person name="Ponting C.P."/>
            <person name="Pop M."/>
            <person name="Porcelli D."/>
            <person name="Powell J.R."/>
            <person name="Prohaska S."/>
            <person name="Pruitt K."/>
            <person name="Puig M."/>
            <person name="Quesneville H."/>
            <person name="Ram K.R."/>
            <person name="Rand D."/>
            <person name="Rasmussen M.D."/>
            <person name="Reed L.K."/>
            <person name="Reenan R."/>
            <person name="Reily A."/>
            <person name="Remington K.A."/>
            <person name="Rieger T.T."/>
            <person name="Ritchie M.G."/>
            <person name="Robin C."/>
            <person name="Rogers Y.H."/>
            <person name="Rohde C."/>
            <person name="Rozas J."/>
            <person name="Rubenfield M.J."/>
            <person name="Ruiz A."/>
            <person name="Russo S."/>
            <person name="Salzberg S.L."/>
            <person name="Sanchez-Gracia A."/>
            <person name="Saranga D.J."/>
            <person name="Sato H."/>
            <person name="Schaeffer S.W."/>
            <person name="Schatz M.C."/>
            <person name="Schlenke T."/>
            <person name="Schwartz R."/>
            <person name="Segarra C."/>
            <person name="Singh R.S."/>
            <person name="Sirot L."/>
            <person name="Sirota M."/>
            <person name="Sisneros N.B."/>
            <person name="Smith C.D."/>
            <person name="Smith T.F."/>
            <person name="Spieth J."/>
            <person name="Stage D.E."/>
            <person name="Stark A."/>
            <person name="Stephan W."/>
            <person name="Strausberg R.L."/>
            <person name="Strempel S."/>
            <person name="Sturgill D."/>
            <person name="Sutton G."/>
            <person name="Sutton G.G."/>
            <person name="Tao W."/>
            <person name="Teichmann S."/>
            <person name="Tobari Y.N."/>
            <person name="Tomimura Y."/>
            <person name="Tsolas J.M."/>
            <person name="Valente V.L."/>
            <person name="Venter E."/>
            <person name="Venter J.C."/>
            <person name="Vicario S."/>
            <person name="Vieira F.G."/>
            <person name="Vilella A.J."/>
            <person name="Villasante A."/>
            <person name="Walenz B."/>
            <person name="Wang J."/>
            <person name="Wasserman M."/>
            <person name="Watts T."/>
            <person name="Wilson D."/>
            <person name="Wilson R.K."/>
            <person name="Wing R.A."/>
            <person name="Wolfner M.F."/>
            <person name="Wong A."/>
            <person name="Wong G.K."/>
            <person name="Wu C.I."/>
            <person name="Wu G."/>
            <person name="Yamamoto D."/>
            <person name="Yang H.P."/>
            <person name="Yang S.P."/>
            <person name="Yorke J.A."/>
            <person name="Yoshida K."/>
            <person name="Zdobnov E."/>
            <person name="Zhang P."/>
            <person name="Zhang Y."/>
            <person name="Zimin A.V."/>
            <person name="Baldwin J."/>
            <person name="Abdouelleil A."/>
            <person name="Abdulkadir J."/>
            <person name="Abebe A."/>
            <person name="Abera B."/>
            <person name="Abreu J."/>
            <person name="Acer S.C."/>
            <person name="Aftuck L."/>
            <person name="Alexander A."/>
            <person name="An P."/>
            <person name="Anderson E."/>
            <person name="Anderson S."/>
            <person name="Arachi H."/>
            <person name="Azer M."/>
            <person name="Bachantsang P."/>
            <person name="Barry A."/>
            <person name="Bayul T."/>
            <person name="Berlin A."/>
            <person name="Bessette D."/>
            <person name="Bloom T."/>
            <person name="Blye J."/>
            <person name="Boguslavskiy L."/>
            <person name="Bonnet C."/>
            <person name="Boukhgalter B."/>
            <person name="Bourzgui I."/>
            <person name="Brown A."/>
            <person name="Cahill P."/>
            <person name="Channer S."/>
            <person name="Cheshatsang Y."/>
            <person name="Chuda L."/>
            <person name="Citroen M."/>
            <person name="Collymore A."/>
            <person name="Cooke P."/>
            <person name="Costello M."/>
            <person name="D'Aco K."/>
            <person name="Daza R."/>
            <person name="De Haan G."/>
            <person name="DeGray S."/>
            <person name="DeMaso C."/>
            <person name="Dhargay N."/>
            <person name="Dooley K."/>
            <person name="Dooley E."/>
            <person name="Doricent M."/>
            <person name="Dorje P."/>
            <person name="Dorjee K."/>
            <person name="Dupes A."/>
            <person name="Elong R."/>
            <person name="Falk J."/>
            <person name="Farina A."/>
            <person name="Faro S."/>
            <person name="Ferguson D."/>
            <person name="Fisher S."/>
            <person name="Foley C.D."/>
            <person name="Franke A."/>
            <person name="Friedrich D."/>
            <person name="Gadbois L."/>
            <person name="Gearin G."/>
            <person name="Gearin C.R."/>
            <person name="Giannoukos G."/>
            <person name="Goode T."/>
            <person name="Graham J."/>
            <person name="Grandbois E."/>
            <person name="Grewal S."/>
            <person name="Gyaltsen K."/>
            <person name="Hafez N."/>
            <person name="Hagos B."/>
            <person name="Hall J."/>
            <person name="Henson C."/>
            <person name="Hollinger A."/>
            <person name="Honan T."/>
            <person name="Huard M.D."/>
            <person name="Hughes L."/>
            <person name="Hurhula B."/>
            <person name="Husby M.E."/>
            <person name="Kamat A."/>
            <person name="Kanga B."/>
            <person name="Kashin S."/>
            <person name="Khazanovich D."/>
            <person name="Kisner P."/>
            <person name="Lance K."/>
            <person name="Lara M."/>
            <person name="Lee W."/>
            <person name="Lennon N."/>
            <person name="Letendre F."/>
            <person name="LeVine R."/>
            <person name="Lipovsky A."/>
            <person name="Liu X."/>
            <person name="Liu J."/>
            <person name="Liu S."/>
            <person name="Lokyitsang T."/>
            <person name="Lokyitsang Y."/>
            <person name="Lubonja R."/>
            <person name="Lui A."/>
            <person name="MacDonald P."/>
            <person name="Magnisalis V."/>
            <person name="Maru K."/>
            <person name="Matthews C."/>
            <person name="McCusker W."/>
            <person name="McDonough S."/>
            <person name="Mehta T."/>
            <person name="Meldrim J."/>
            <person name="Meneus L."/>
            <person name="Mihai O."/>
            <person name="Mihalev A."/>
            <person name="Mihova T."/>
            <person name="Mittelman R."/>
            <person name="Mlenga V."/>
            <person name="Montmayeur A."/>
            <person name="Mulrain L."/>
            <person name="Navidi A."/>
            <person name="Naylor J."/>
            <person name="Negash T."/>
            <person name="Nguyen T."/>
            <person name="Nguyen N."/>
            <person name="Nicol R."/>
            <person name="Norbu C."/>
            <person name="Norbu N."/>
            <person name="Novod N."/>
            <person name="O'Neill B."/>
            <person name="Osman S."/>
            <person name="Markiewicz E."/>
            <person name="Oyono O.L."/>
            <person name="Patti C."/>
            <person name="Phunkhang P."/>
            <person name="Pierre F."/>
            <person name="Priest M."/>
            <person name="Raghuraman S."/>
            <person name="Rege F."/>
            <person name="Reyes R."/>
            <person name="Rise C."/>
            <person name="Rogov P."/>
            <person name="Ross K."/>
            <person name="Ryan E."/>
            <person name="Settipalli S."/>
            <person name="Shea T."/>
            <person name="Sherpa N."/>
            <person name="Shi L."/>
            <person name="Shih D."/>
            <person name="Sparrow T."/>
            <person name="Spaulding J."/>
            <person name="Stalker J."/>
            <person name="Stange-Thomann N."/>
            <person name="Stavropoulos S."/>
            <person name="Stone C."/>
            <person name="Strader C."/>
            <person name="Tesfaye S."/>
            <person name="Thomson T."/>
            <person name="Thoulutsang Y."/>
            <person name="Thoulutsang D."/>
            <person name="Topham K."/>
            <person name="Topping I."/>
            <person name="Tsamla T."/>
            <person name="Vassiliev H."/>
            <person name="Vo A."/>
            <person name="Wangchuk T."/>
            <person name="Wangdi T."/>
            <person name="Weiand M."/>
            <person name="Wilkinson J."/>
            <person name="Wilson A."/>
            <person name="Yadav S."/>
            <person name="Young G."/>
            <person name="Yu Q."/>
            <person name="Zembek L."/>
            <person name="Zhong D."/>
            <person name="Zimmer A."/>
            <person name="Zwirko Z."/>
            <person name="Jaffe D.B."/>
            <person name="Alvarez P."/>
            <person name="Brockman W."/>
            <person name="Butler J."/>
            <person name="Chin C."/>
            <person name="Gnerre S."/>
            <person name="Grabherr M."/>
            <person name="Kleber M."/>
            <person name="Mauceli E."/>
            <person name="MacCallum I."/>
        </authorList>
    </citation>
    <scope>NUCLEOTIDE SEQUENCE [LARGE SCALE GENOMIC DNA]</scope>
    <source>
        <strain evidence="9">Tucson 14030-0811.24</strain>
    </source>
</reference>
<dbReference type="STRING" id="7260.B4N0L9"/>
<dbReference type="Proteomes" id="UP000007798">
    <property type="component" value="Unassembled WGS sequence"/>
</dbReference>
<dbReference type="HOGENOM" id="CLU_038974_0_0_1"/>
<dbReference type="GO" id="GO:0048731">
    <property type="term" value="P:system development"/>
    <property type="evidence" value="ECO:0007669"/>
    <property type="project" value="UniProtKB-ARBA"/>
</dbReference>
<accession>B4N0L9</accession>
<evidence type="ECO:0000313" key="8">
    <source>
        <dbReference type="EMBL" id="EDW77632.1"/>
    </source>
</evidence>
<sequence length="381" mass="41708">MKIENSARLGLLWTLVIFVGSSAGEAADAKNNNKTPPPCKGCSLLVTSFKVGLERTKRGHGGGDTAWEEENLRSYKNSEVRLVEIQERLCSEPEVLNKDHCHNLANEHEALIEDWFTHKQSEHPDLHTFLCIEQLSVCCPKDTYGPKCEPCTDCKGNGKCKGAGTRKGNGKCLCDASYSGPNCNECSNKHYESFRDDSKLLCSPCHAACNDDGGCTGAGPKSCRKCKDGWLMDSENGCVDINECLERPASACRSQQFCVNNEGSFTCLECDRSCDGCDGDGPDMCRKCATGYQLKDGKCQDLSAEQRDSYVNLTRFLTYFGMCVATCVIFQSSTNIAYIVGGAVAIYIAASEYWLNSTAQSGGHKPEIDTKQLEELIMKSL</sequence>
<dbReference type="InterPro" id="IPR009030">
    <property type="entry name" value="Growth_fac_rcpt_cys_sf"/>
</dbReference>